<dbReference type="OrthoDB" id="8060717at2759"/>
<accession>A0A4Y2ER07</accession>
<dbReference type="PANTHER" id="PTHR47331:SF6">
    <property type="entry name" value="DOUBLECORTIN DOMAIN-CONTAINING PROTEIN"/>
    <property type="match status" value="1"/>
</dbReference>
<comment type="caution">
    <text evidence="1">The sequence shown here is derived from an EMBL/GenBank/DDBJ whole genome shotgun (WGS) entry which is preliminary data.</text>
</comment>
<evidence type="ECO:0000313" key="1">
    <source>
        <dbReference type="EMBL" id="GBM31670.1"/>
    </source>
</evidence>
<reference evidence="1 2" key="1">
    <citation type="journal article" date="2019" name="Sci. Rep.">
        <title>Orb-weaving spider Araneus ventricosus genome elucidates the spidroin gene catalogue.</title>
        <authorList>
            <person name="Kono N."/>
            <person name="Nakamura H."/>
            <person name="Ohtoshi R."/>
            <person name="Moran D.A.P."/>
            <person name="Shinohara A."/>
            <person name="Yoshida Y."/>
            <person name="Fujiwara M."/>
            <person name="Mori M."/>
            <person name="Tomita M."/>
            <person name="Arakawa K."/>
        </authorList>
    </citation>
    <scope>NUCLEOTIDE SEQUENCE [LARGE SCALE GENOMIC DNA]</scope>
</reference>
<keyword evidence="2" id="KW-1185">Reference proteome</keyword>
<organism evidence="1 2">
    <name type="scientific">Araneus ventricosus</name>
    <name type="common">Orbweaver spider</name>
    <name type="synonym">Epeira ventricosa</name>
    <dbReference type="NCBI Taxonomy" id="182803"/>
    <lineage>
        <taxon>Eukaryota</taxon>
        <taxon>Metazoa</taxon>
        <taxon>Ecdysozoa</taxon>
        <taxon>Arthropoda</taxon>
        <taxon>Chelicerata</taxon>
        <taxon>Arachnida</taxon>
        <taxon>Araneae</taxon>
        <taxon>Araneomorphae</taxon>
        <taxon>Entelegynae</taxon>
        <taxon>Araneoidea</taxon>
        <taxon>Araneidae</taxon>
        <taxon>Araneus</taxon>
    </lineage>
</organism>
<dbReference type="InterPro" id="IPR008042">
    <property type="entry name" value="Retrotrans_Pao"/>
</dbReference>
<dbReference type="AlphaFoldDB" id="A0A4Y2ER07"/>
<dbReference type="Proteomes" id="UP000499080">
    <property type="component" value="Unassembled WGS sequence"/>
</dbReference>
<sequence>MEWGQELPHQEKIKWETLRDCLKDLTNVRIQRYILTDSIKLLELHGFSDVSKDAFGAVIYFRCVTILNHVKVSLLCSKSKVAPLKSVTIPRLELCTAEFLSKLIFKAVSSLNLKIDKTYHLLRFDYSACLDQHIIAFA</sequence>
<gene>
    <name evidence="1" type="ORF">AVEN_101286_1</name>
</gene>
<dbReference type="EMBL" id="BGPR01000690">
    <property type="protein sequence ID" value="GBM31670.1"/>
    <property type="molecule type" value="Genomic_DNA"/>
</dbReference>
<name>A0A4Y2ER07_ARAVE</name>
<evidence type="ECO:0000313" key="2">
    <source>
        <dbReference type="Proteomes" id="UP000499080"/>
    </source>
</evidence>
<protein>
    <submittedName>
        <fullName evidence="1">Uncharacterized protein</fullName>
    </submittedName>
</protein>
<proteinExistence type="predicted"/>
<dbReference type="PANTHER" id="PTHR47331">
    <property type="entry name" value="PHD-TYPE DOMAIN-CONTAINING PROTEIN"/>
    <property type="match status" value="1"/>
</dbReference>
<dbReference type="Pfam" id="PF05380">
    <property type="entry name" value="Peptidase_A17"/>
    <property type="match status" value="1"/>
</dbReference>